<gene>
    <name evidence="2" type="ORF">EZ313_06245</name>
</gene>
<dbReference type="InterPro" id="IPR041049">
    <property type="entry name" value="DUF5615"/>
</dbReference>
<dbReference type="AlphaFoldDB" id="A0A4Z0C4N6"/>
<keyword evidence="3" id="KW-1185">Reference proteome</keyword>
<dbReference type="RefSeq" id="WP_135262328.1">
    <property type="nucleotide sequence ID" value="NZ_SMLM01000001.1"/>
</dbReference>
<reference evidence="2 3" key="1">
    <citation type="submission" date="2019-03" db="EMBL/GenBank/DDBJ databases">
        <title>Ramlibacter henchirensis DSM 14656, whole genome shotgun sequence.</title>
        <authorList>
            <person name="Zhang X."/>
            <person name="Feng G."/>
            <person name="Zhu H."/>
        </authorList>
    </citation>
    <scope>NUCLEOTIDE SEQUENCE [LARGE SCALE GENOMIC DNA]</scope>
    <source>
        <strain evidence="2 3">DSM 14656</strain>
    </source>
</reference>
<evidence type="ECO:0000313" key="3">
    <source>
        <dbReference type="Proteomes" id="UP000298180"/>
    </source>
</evidence>
<name>A0A4Z0C4N6_9BURK</name>
<comment type="caution">
    <text evidence="2">The sequence shown here is derived from an EMBL/GenBank/DDBJ whole genome shotgun (WGS) entry which is preliminary data.</text>
</comment>
<dbReference type="Proteomes" id="UP000298180">
    <property type="component" value="Unassembled WGS sequence"/>
</dbReference>
<dbReference type="EMBL" id="SMLM01000001">
    <property type="protein sequence ID" value="TFZ06241.1"/>
    <property type="molecule type" value="Genomic_DNA"/>
</dbReference>
<evidence type="ECO:0000313" key="2">
    <source>
        <dbReference type="EMBL" id="TFZ06241.1"/>
    </source>
</evidence>
<feature type="domain" description="DUF5615" evidence="1">
    <location>
        <begin position="1"/>
        <end position="75"/>
    </location>
</feature>
<dbReference type="OrthoDB" id="8085537at2"/>
<accession>A0A4Z0C4N6</accession>
<protein>
    <recommendedName>
        <fullName evidence="1">DUF5615 domain-containing protein</fullName>
    </recommendedName>
</protein>
<dbReference type="Pfam" id="PF18480">
    <property type="entry name" value="DUF5615"/>
    <property type="match status" value="1"/>
</dbReference>
<sequence length="108" mass="11461">MRLLLDECVPARLRNALPAHEVSTVPEQGWAGVKNGALLALAAAQFDALITVDKNLPYQQSARNLPVAVVVLDSPSNALSALLHLVPALEAVLTALPMRSYVVVRAEG</sequence>
<organism evidence="2 3">
    <name type="scientific">Ramlibacter henchirensis</name>
    <dbReference type="NCBI Taxonomy" id="204072"/>
    <lineage>
        <taxon>Bacteria</taxon>
        <taxon>Pseudomonadati</taxon>
        <taxon>Pseudomonadota</taxon>
        <taxon>Betaproteobacteria</taxon>
        <taxon>Burkholderiales</taxon>
        <taxon>Comamonadaceae</taxon>
        <taxon>Ramlibacter</taxon>
    </lineage>
</organism>
<evidence type="ECO:0000259" key="1">
    <source>
        <dbReference type="Pfam" id="PF18480"/>
    </source>
</evidence>
<proteinExistence type="predicted"/>